<dbReference type="GO" id="GO:0016747">
    <property type="term" value="F:acyltransferase activity, transferring groups other than amino-acyl groups"/>
    <property type="evidence" value="ECO:0007669"/>
    <property type="project" value="InterPro"/>
</dbReference>
<dbReference type="Gene3D" id="3.40.630.30">
    <property type="match status" value="1"/>
</dbReference>
<dbReference type="EMBL" id="JH711577">
    <property type="protein sequence ID" value="EIW82316.1"/>
    <property type="molecule type" value="Genomic_DNA"/>
</dbReference>
<name>A0A5M3MT97_CONPW</name>
<protein>
    <recommendedName>
        <fullName evidence="1">N-acetyltransferase domain-containing protein</fullName>
    </recommendedName>
</protein>
<dbReference type="InterPro" id="IPR000182">
    <property type="entry name" value="GNAT_dom"/>
</dbReference>
<proteinExistence type="predicted"/>
<gene>
    <name evidence="2" type="ORF">CONPUDRAFT_123106</name>
</gene>
<feature type="domain" description="N-acetyltransferase" evidence="1">
    <location>
        <begin position="80"/>
        <end position="231"/>
    </location>
</feature>
<dbReference type="OrthoDB" id="9975416at2759"/>
<evidence type="ECO:0000259" key="1">
    <source>
        <dbReference type="PROSITE" id="PS51186"/>
    </source>
</evidence>
<dbReference type="Proteomes" id="UP000053558">
    <property type="component" value="Unassembled WGS sequence"/>
</dbReference>
<reference evidence="3" key="1">
    <citation type="journal article" date="2012" name="Science">
        <title>The Paleozoic origin of enzymatic lignin decomposition reconstructed from 31 fungal genomes.</title>
        <authorList>
            <person name="Floudas D."/>
            <person name="Binder M."/>
            <person name="Riley R."/>
            <person name="Barry K."/>
            <person name="Blanchette R.A."/>
            <person name="Henrissat B."/>
            <person name="Martinez A.T."/>
            <person name="Otillar R."/>
            <person name="Spatafora J.W."/>
            <person name="Yadav J.S."/>
            <person name="Aerts A."/>
            <person name="Benoit I."/>
            <person name="Boyd A."/>
            <person name="Carlson A."/>
            <person name="Copeland A."/>
            <person name="Coutinho P.M."/>
            <person name="de Vries R.P."/>
            <person name="Ferreira P."/>
            <person name="Findley K."/>
            <person name="Foster B."/>
            <person name="Gaskell J."/>
            <person name="Glotzer D."/>
            <person name="Gorecki P."/>
            <person name="Heitman J."/>
            <person name="Hesse C."/>
            <person name="Hori C."/>
            <person name="Igarashi K."/>
            <person name="Jurgens J.A."/>
            <person name="Kallen N."/>
            <person name="Kersten P."/>
            <person name="Kohler A."/>
            <person name="Kuees U."/>
            <person name="Kumar T.K.A."/>
            <person name="Kuo A."/>
            <person name="LaButti K."/>
            <person name="Larrondo L.F."/>
            <person name="Lindquist E."/>
            <person name="Ling A."/>
            <person name="Lombard V."/>
            <person name="Lucas S."/>
            <person name="Lundell T."/>
            <person name="Martin R."/>
            <person name="McLaughlin D.J."/>
            <person name="Morgenstern I."/>
            <person name="Morin E."/>
            <person name="Murat C."/>
            <person name="Nagy L.G."/>
            <person name="Nolan M."/>
            <person name="Ohm R.A."/>
            <person name="Patyshakuliyeva A."/>
            <person name="Rokas A."/>
            <person name="Ruiz-Duenas F.J."/>
            <person name="Sabat G."/>
            <person name="Salamov A."/>
            <person name="Samejima M."/>
            <person name="Schmutz J."/>
            <person name="Slot J.C."/>
            <person name="St John F."/>
            <person name="Stenlid J."/>
            <person name="Sun H."/>
            <person name="Sun S."/>
            <person name="Syed K."/>
            <person name="Tsang A."/>
            <person name="Wiebenga A."/>
            <person name="Young D."/>
            <person name="Pisabarro A."/>
            <person name="Eastwood D.C."/>
            <person name="Martin F."/>
            <person name="Cullen D."/>
            <person name="Grigoriev I.V."/>
            <person name="Hibbett D.S."/>
        </authorList>
    </citation>
    <scope>NUCLEOTIDE SEQUENCE [LARGE SCALE GENOMIC DNA]</scope>
    <source>
        <strain evidence="3">RWD-64-598 SS2</strain>
    </source>
</reference>
<dbReference type="GeneID" id="19199736"/>
<dbReference type="InterPro" id="IPR016181">
    <property type="entry name" value="Acyl_CoA_acyltransferase"/>
</dbReference>
<dbReference type="Pfam" id="PF00583">
    <property type="entry name" value="Acetyltransf_1"/>
    <property type="match status" value="1"/>
</dbReference>
<keyword evidence="3" id="KW-1185">Reference proteome</keyword>
<dbReference type="SUPFAM" id="SSF55729">
    <property type="entry name" value="Acyl-CoA N-acyltransferases (Nat)"/>
    <property type="match status" value="1"/>
</dbReference>
<evidence type="ECO:0000313" key="3">
    <source>
        <dbReference type="Proteomes" id="UP000053558"/>
    </source>
</evidence>
<dbReference type="RefSeq" id="XP_007768027.1">
    <property type="nucleotide sequence ID" value="XM_007769837.1"/>
</dbReference>
<dbReference type="OMA" id="YQRKGWG"/>
<dbReference type="AlphaFoldDB" id="A0A5M3MT97"/>
<comment type="caution">
    <text evidence="2">The sequence shown here is derived from an EMBL/GenBank/DDBJ whole genome shotgun (WGS) entry which is preliminary data.</text>
</comment>
<accession>A0A5M3MT97</accession>
<dbReference type="PROSITE" id="PS51186">
    <property type="entry name" value="GNAT"/>
    <property type="match status" value="1"/>
</dbReference>
<organism evidence="2 3">
    <name type="scientific">Coniophora puteana (strain RWD-64-598)</name>
    <name type="common">Brown rot fungus</name>
    <dbReference type="NCBI Taxonomy" id="741705"/>
    <lineage>
        <taxon>Eukaryota</taxon>
        <taxon>Fungi</taxon>
        <taxon>Dikarya</taxon>
        <taxon>Basidiomycota</taxon>
        <taxon>Agaricomycotina</taxon>
        <taxon>Agaricomycetes</taxon>
        <taxon>Agaricomycetidae</taxon>
        <taxon>Boletales</taxon>
        <taxon>Coniophorineae</taxon>
        <taxon>Coniophoraceae</taxon>
        <taxon>Coniophora</taxon>
    </lineage>
</organism>
<sequence>MTITIRPVTPADRPQLRHICLLTCDAGQSGEDKHNYPDLPGHIYAEPYATPELGHTWGFVLVDDERESGKEVVGYVIGASDTRKWEADAAEKWWPTLQASETYKPLVSSGADSVADGPLIQPTEDDLKYIKTLKAFPPADEAQIKYSPAHMHIDLIPDYQSQGYGQDLVNAAVTHLKDVSAGQGKLNSVWLGMDPRNTKARGFYLKIGYKPVDQAAETVLGLNFKEWFELYDAGRQAKKYEEIRRAAAERRKGGT</sequence>
<evidence type="ECO:0000313" key="2">
    <source>
        <dbReference type="EMBL" id="EIW82316.1"/>
    </source>
</evidence>
<dbReference type="KEGG" id="cput:CONPUDRAFT_123106"/>